<evidence type="ECO:0000313" key="2">
    <source>
        <dbReference type="Proteomes" id="UP000574390"/>
    </source>
</evidence>
<proteinExistence type="predicted"/>
<accession>A0A7J6SJC0</accession>
<sequence length="67" mass="7713">MYMLLFFDDKPREKALVVFICNELENYSPLPYTGLKPGKEPHQTTLALRCLVTDTPWKISLSILVTL</sequence>
<organism evidence="1 2">
    <name type="scientific">Perkinsus olseni</name>
    <name type="common">Perkinsus atlanticus</name>
    <dbReference type="NCBI Taxonomy" id="32597"/>
    <lineage>
        <taxon>Eukaryota</taxon>
        <taxon>Sar</taxon>
        <taxon>Alveolata</taxon>
        <taxon>Perkinsozoa</taxon>
        <taxon>Perkinsea</taxon>
        <taxon>Perkinsida</taxon>
        <taxon>Perkinsidae</taxon>
        <taxon>Perkinsus</taxon>
    </lineage>
</organism>
<dbReference type="Proteomes" id="UP000574390">
    <property type="component" value="Unassembled WGS sequence"/>
</dbReference>
<comment type="caution">
    <text evidence="1">The sequence shown here is derived from an EMBL/GenBank/DDBJ whole genome shotgun (WGS) entry which is preliminary data.</text>
</comment>
<name>A0A7J6SJC0_PEROL</name>
<dbReference type="AlphaFoldDB" id="A0A7J6SJC0"/>
<evidence type="ECO:0000313" key="1">
    <source>
        <dbReference type="EMBL" id="KAF4732847.1"/>
    </source>
</evidence>
<reference evidence="1 2" key="1">
    <citation type="submission" date="2020-04" db="EMBL/GenBank/DDBJ databases">
        <title>Perkinsus olseni comparative genomics.</title>
        <authorList>
            <person name="Bogema D.R."/>
        </authorList>
    </citation>
    <scope>NUCLEOTIDE SEQUENCE [LARGE SCALE GENOMIC DNA]</scope>
    <source>
        <strain evidence="1">ATCC PRA-205</strain>
    </source>
</reference>
<dbReference type="EMBL" id="JABANM010014309">
    <property type="protein sequence ID" value="KAF4732847.1"/>
    <property type="molecule type" value="Genomic_DNA"/>
</dbReference>
<gene>
    <name evidence="1" type="ORF">FOZ62_019486</name>
</gene>
<protein>
    <submittedName>
        <fullName evidence="1">Uncharacterized protein</fullName>
    </submittedName>
</protein>